<evidence type="ECO:0000313" key="3">
    <source>
        <dbReference type="Proteomes" id="UP000315295"/>
    </source>
</evidence>
<evidence type="ECO:0000259" key="1">
    <source>
        <dbReference type="SMART" id="SM00775"/>
    </source>
</evidence>
<accession>A0A540MI50</accession>
<dbReference type="AlphaFoldDB" id="A0A540MI50"/>
<reference evidence="2 3" key="1">
    <citation type="journal article" date="2019" name="G3 (Bethesda)">
        <title>Sequencing of a Wild Apple (Malus baccata) Genome Unravels the Differences Between Cultivated and Wild Apple Species Regarding Disease Resistance and Cold Tolerance.</title>
        <authorList>
            <person name="Chen X."/>
        </authorList>
    </citation>
    <scope>NUCLEOTIDE SEQUENCE [LARGE SCALE GENOMIC DNA]</scope>
    <source>
        <strain evidence="3">cv. Shandingzi</strain>
        <tissue evidence="2">Leaves</tissue>
    </source>
</reference>
<dbReference type="EMBL" id="VIEB01000252">
    <property type="protein sequence ID" value="TQD98467.1"/>
    <property type="molecule type" value="Genomic_DNA"/>
</dbReference>
<dbReference type="InterPro" id="IPR013209">
    <property type="entry name" value="LNS2"/>
</dbReference>
<dbReference type="Pfam" id="PF08235">
    <property type="entry name" value="LNS2"/>
    <property type="match status" value="1"/>
</dbReference>
<dbReference type="PANTHER" id="PTHR12181:SF12">
    <property type="entry name" value="PHOSPHATIDATE PHOSPHATASE"/>
    <property type="match status" value="1"/>
</dbReference>
<dbReference type="InterPro" id="IPR026058">
    <property type="entry name" value="LIPIN"/>
</dbReference>
<evidence type="ECO:0000313" key="2">
    <source>
        <dbReference type="EMBL" id="TQD98467.1"/>
    </source>
</evidence>
<dbReference type="GO" id="GO:0008195">
    <property type="term" value="F:phosphatidate phosphatase activity"/>
    <property type="evidence" value="ECO:0007669"/>
    <property type="project" value="TreeGrafter"/>
</dbReference>
<protein>
    <recommendedName>
        <fullName evidence="1">LNS2/PITP domain-containing protein</fullName>
    </recommendedName>
</protein>
<dbReference type="Proteomes" id="UP000315295">
    <property type="component" value="Unassembled WGS sequence"/>
</dbReference>
<sequence>MQRKRFIWITEWNDIKSLFPSDCNPFYAGFGNRDTDEFSYLKVGIPKGKIFIINPKGEVVVNRRVDTKSYTSLHALVNGMFPPTNSSEQVLILQCFFVLNMLRSRRTLIRGISGNSHRAILMFEVLKRVYCFIFSPALDMETDEFCHARV</sequence>
<keyword evidence="3" id="KW-1185">Reference proteome</keyword>
<dbReference type="STRING" id="106549.A0A540MI50"/>
<proteinExistence type="predicted"/>
<comment type="caution">
    <text evidence="2">The sequence shown here is derived from an EMBL/GenBank/DDBJ whole genome shotgun (WGS) entry which is preliminary data.</text>
</comment>
<gene>
    <name evidence="2" type="ORF">C1H46_015922</name>
</gene>
<dbReference type="InterPro" id="IPR031315">
    <property type="entry name" value="LNS2/PITP"/>
</dbReference>
<organism evidence="2 3">
    <name type="scientific">Malus baccata</name>
    <name type="common">Siberian crab apple</name>
    <name type="synonym">Pyrus baccata</name>
    <dbReference type="NCBI Taxonomy" id="106549"/>
    <lineage>
        <taxon>Eukaryota</taxon>
        <taxon>Viridiplantae</taxon>
        <taxon>Streptophyta</taxon>
        <taxon>Embryophyta</taxon>
        <taxon>Tracheophyta</taxon>
        <taxon>Spermatophyta</taxon>
        <taxon>Magnoliopsida</taxon>
        <taxon>eudicotyledons</taxon>
        <taxon>Gunneridae</taxon>
        <taxon>Pentapetalae</taxon>
        <taxon>rosids</taxon>
        <taxon>fabids</taxon>
        <taxon>Rosales</taxon>
        <taxon>Rosaceae</taxon>
        <taxon>Amygdaloideae</taxon>
        <taxon>Maleae</taxon>
        <taxon>Malus</taxon>
    </lineage>
</organism>
<feature type="domain" description="LNS2/PITP" evidence="1">
    <location>
        <begin position="4"/>
        <end position="62"/>
    </location>
</feature>
<dbReference type="SMART" id="SM00775">
    <property type="entry name" value="LNS2"/>
    <property type="match status" value="1"/>
</dbReference>
<dbReference type="PANTHER" id="PTHR12181">
    <property type="entry name" value="LIPIN"/>
    <property type="match status" value="1"/>
</dbReference>
<name>A0A540MI50_MALBA</name>